<dbReference type="Proteomes" id="UP001162483">
    <property type="component" value="Unassembled WGS sequence"/>
</dbReference>
<comment type="caution">
    <text evidence="1">The sequence shown here is derived from an EMBL/GenBank/DDBJ whole genome shotgun (WGS) entry which is preliminary data.</text>
</comment>
<keyword evidence="2" id="KW-1185">Reference proteome</keyword>
<dbReference type="EMBL" id="CATNWA010005835">
    <property type="protein sequence ID" value="CAI9550861.1"/>
    <property type="molecule type" value="Genomic_DNA"/>
</dbReference>
<sequence length="54" mass="5896">MSCQSAPVWSSGFPLHAGEQTVAKCIKSGCNVFFRPRLLFNLSLLLGGGRQRTK</sequence>
<gene>
    <name evidence="1" type="ORF">SPARVUS_LOCUS3642124</name>
</gene>
<reference evidence="1" key="1">
    <citation type="submission" date="2023-05" db="EMBL/GenBank/DDBJ databases">
        <authorList>
            <person name="Stuckert A."/>
        </authorList>
    </citation>
    <scope>NUCLEOTIDE SEQUENCE</scope>
</reference>
<proteinExistence type="predicted"/>
<name>A0ABN9BUE7_9NEOB</name>
<protein>
    <submittedName>
        <fullName evidence="1">Uncharacterized protein</fullName>
    </submittedName>
</protein>
<accession>A0ABN9BUE7</accession>
<evidence type="ECO:0000313" key="2">
    <source>
        <dbReference type="Proteomes" id="UP001162483"/>
    </source>
</evidence>
<organism evidence="1 2">
    <name type="scientific">Staurois parvus</name>
    <dbReference type="NCBI Taxonomy" id="386267"/>
    <lineage>
        <taxon>Eukaryota</taxon>
        <taxon>Metazoa</taxon>
        <taxon>Chordata</taxon>
        <taxon>Craniata</taxon>
        <taxon>Vertebrata</taxon>
        <taxon>Euteleostomi</taxon>
        <taxon>Amphibia</taxon>
        <taxon>Batrachia</taxon>
        <taxon>Anura</taxon>
        <taxon>Neobatrachia</taxon>
        <taxon>Ranoidea</taxon>
        <taxon>Ranidae</taxon>
        <taxon>Staurois</taxon>
    </lineage>
</organism>
<evidence type="ECO:0000313" key="1">
    <source>
        <dbReference type="EMBL" id="CAI9550861.1"/>
    </source>
</evidence>